<protein>
    <submittedName>
        <fullName evidence="1">Uncharacterized protein</fullName>
    </submittedName>
</protein>
<proteinExistence type="predicted"/>
<reference evidence="1" key="1">
    <citation type="submission" date="2023-07" db="EMBL/GenBank/DDBJ databases">
        <authorList>
            <consortium name="AG Swart"/>
            <person name="Singh M."/>
            <person name="Singh A."/>
            <person name="Seah K."/>
            <person name="Emmerich C."/>
        </authorList>
    </citation>
    <scope>NUCLEOTIDE SEQUENCE</scope>
    <source>
        <strain evidence="1">DP1</strain>
    </source>
</reference>
<organism evidence="1 2">
    <name type="scientific">Euplotes crassus</name>
    <dbReference type="NCBI Taxonomy" id="5936"/>
    <lineage>
        <taxon>Eukaryota</taxon>
        <taxon>Sar</taxon>
        <taxon>Alveolata</taxon>
        <taxon>Ciliophora</taxon>
        <taxon>Intramacronucleata</taxon>
        <taxon>Spirotrichea</taxon>
        <taxon>Hypotrichia</taxon>
        <taxon>Euplotida</taxon>
        <taxon>Euplotidae</taxon>
        <taxon>Moneuplotes</taxon>
    </lineage>
</organism>
<evidence type="ECO:0000313" key="1">
    <source>
        <dbReference type="EMBL" id="CAI2358795.1"/>
    </source>
</evidence>
<comment type="caution">
    <text evidence="1">The sequence shown here is derived from an EMBL/GenBank/DDBJ whole genome shotgun (WGS) entry which is preliminary data.</text>
</comment>
<evidence type="ECO:0000313" key="2">
    <source>
        <dbReference type="Proteomes" id="UP001295684"/>
    </source>
</evidence>
<keyword evidence="2" id="KW-1185">Reference proteome</keyword>
<name>A0AAD1TYQ5_EUPCR</name>
<accession>A0AAD1TYQ5</accession>
<dbReference type="EMBL" id="CAMPGE010000074">
    <property type="protein sequence ID" value="CAI2358795.1"/>
    <property type="molecule type" value="Genomic_DNA"/>
</dbReference>
<gene>
    <name evidence="1" type="ORF">ECRASSUSDP1_LOCUS78</name>
</gene>
<dbReference type="Proteomes" id="UP001295684">
    <property type="component" value="Unassembled WGS sequence"/>
</dbReference>
<sequence>MADPDFENLLDSEEEDFVDYYDIEEDQQVDEEDDPQVIPPASSMFDVDFGKSTGSLGPGLFSETPGLGFGAMPAFSNSDPSNGAMGVAALETDYIDLSAVKCCEVKRFEPNKSSVVINSCLKSKSCENNSEKRNVTFGETTTHYFDKYEEEYSEDLKKYIYGVEPPPEDDEGEEDYFSSEQLSNPFDNTLNSDLVDKPKHAFKTCSDIEREKAEEKIVKNGLDQSQEDGTERSSFVDHIIGQEDDTALLTPTSIKKSINIKFPQELSINENEIPTDESPFGDESEETKESDMKLKEKLTDLCKLNVSLADSHYKIFDMIQSLGSAIENGNLQDIQTSFSQLKSQATENLKIADKMEKAKYLKTEEPIEAVQDFDDLLFDDQEVEREVRESFGYTKAIAQQLYTLPNASCDFPSSLATLQDHISKNKIDIQQALSHIASKSTGTINTIIFTRLNRSIESPLTSIEQIQLFNSIRKKCNMRVEKSQLVDILCS</sequence>
<dbReference type="AlphaFoldDB" id="A0AAD1TYQ5"/>